<gene>
    <name evidence="2" type="ORF">GCM10022254_65300</name>
</gene>
<dbReference type="SUPFAM" id="SSF53800">
    <property type="entry name" value="Chelatase"/>
    <property type="match status" value="1"/>
</dbReference>
<feature type="region of interest" description="Disordered" evidence="1">
    <location>
        <begin position="1"/>
        <end position="35"/>
    </location>
</feature>
<dbReference type="Proteomes" id="UP001501710">
    <property type="component" value="Unassembled WGS sequence"/>
</dbReference>
<dbReference type="EMBL" id="BAABAS010000026">
    <property type="protein sequence ID" value="GAA4240484.1"/>
    <property type="molecule type" value="Genomic_DNA"/>
</dbReference>
<proteinExistence type="predicted"/>
<reference evidence="3" key="1">
    <citation type="journal article" date="2019" name="Int. J. Syst. Evol. Microbiol.">
        <title>The Global Catalogue of Microorganisms (GCM) 10K type strain sequencing project: providing services to taxonomists for standard genome sequencing and annotation.</title>
        <authorList>
            <consortium name="The Broad Institute Genomics Platform"/>
            <consortium name="The Broad Institute Genome Sequencing Center for Infectious Disease"/>
            <person name="Wu L."/>
            <person name="Ma J."/>
        </authorList>
    </citation>
    <scope>NUCLEOTIDE SEQUENCE [LARGE SCALE GENOMIC DNA]</scope>
    <source>
        <strain evidence="3">JCM 17440</strain>
    </source>
</reference>
<comment type="caution">
    <text evidence="2">The sequence shown here is derived from an EMBL/GenBank/DDBJ whole genome shotgun (WGS) entry which is preliminary data.</text>
</comment>
<sequence length="284" mass="28675">MPAVSPESQASDALPSRRRRAPRGGRHRGDESFLLPPGAPTLVLAVPGAARPGAADLATELARLVEIEHTGQPARVAFLEGDEAGLHSVLAGLRGEEDDELEAVVVPMSTGPDPVMDAELHAAVADAPALAVAAEPLGPHPLIAEALHDRLADAGLVRADRIRLMTMVTAASGVIVATPGDATAVRQAEVTGVLLASRLAAPVFTASLNDESSVKAAADQLRAAGAASVVLAPHLVGPEPDAALVASAAGIVGCPHSAPLGAHPALARLAALRYVEALSMALAD</sequence>
<feature type="compositionally biased region" description="Basic residues" evidence="1">
    <location>
        <begin position="16"/>
        <end position="26"/>
    </location>
</feature>
<name>A0ABP8CL62_9ACTN</name>
<evidence type="ECO:0008006" key="4">
    <source>
        <dbReference type="Google" id="ProtNLM"/>
    </source>
</evidence>
<feature type="compositionally biased region" description="Polar residues" evidence="1">
    <location>
        <begin position="1"/>
        <end position="11"/>
    </location>
</feature>
<accession>A0ABP8CL62</accession>
<evidence type="ECO:0000313" key="2">
    <source>
        <dbReference type="EMBL" id="GAA4240484.1"/>
    </source>
</evidence>
<organism evidence="2 3">
    <name type="scientific">Actinomadura meridiana</name>
    <dbReference type="NCBI Taxonomy" id="559626"/>
    <lineage>
        <taxon>Bacteria</taxon>
        <taxon>Bacillati</taxon>
        <taxon>Actinomycetota</taxon>
        <taxon>Actinomycetes</taxon>
        <taxon>Streptosporangiales</taxon>
        <taxon>Thermomonosporaceae</taxon>
        <taxon>Actinomadura</taxon>
    </lineage>
</organism>
<protein>
    <recommendedName>
        <fullName evidence="4">Sirohydrochlorin ferrochelatase</fullName>
    </recommendedName>
</protein>
<dbReference type="Gene3D" id="3.40.50.1400">
    <property type="match status" value="1"/>
</dbReference>
<keyword evidence="3" id="KW-1185">Reference proteome</keyword>
<evidence type="ECO:0000256" key="1">
    <source>
        <dbReference type="SAM" id="MobiDB-lite"/>
    </source>
</evidence>
<evidence type="ECO:0000313" key="3">
    <source>
        <dbReference type="Proteomes" id="UP001501710"/>
    </source>
</evidence>